<evidence type="ECO:0000313" key="1">
    <source>
        <dbReference type="EMBL" id="MFK2854379.1"/>
    </source>
</evidence>
<name>A0ABW8IJ99_9GAMM</name>
<comment type="caution">
    <text evidence="1">The sequence shown here is derived from an EMBL/GenBank/DDBJ whole genome shotgun (WGS) entry which is preliminary data.</text>
</comment>
<sequence>MPVKDLEKAASSTIRSAYERDYKTDREKRDHIHRQVYGLVDEDVVINGITYPVIDLSVLTTAKYGNVVQFLITAFKAAGVRPDTPFHMNSESKYPVDMANTYRYVEYNVIGGGMRLIYDVTLGNLFLSAHYSDPSLVIASTDDSAEQLELNDIMTSLRLTQRNLERHSDGTYFDGTHDDRLITYARSDSAFRGWLMNKNSGQVTETLKKYGLS</sequence>
<proteinExistence type="predicted"/>
<evidence type="ECO:0000313" key="2">
    <source>
        <dbReference type="Proteomes" id="UP001620409"/>
    </source>
</evidence>
<dbReference type="Proteomes" id="UP001620409">
    <property type="component" value="Unassembled WGS sequence"/>
</dbReference>
<dbReference type="RefSeq" id="WP_380008760.1">
    <property type="nucleotide sequence ID" value="NZ_JADIKI010000022.1"/>
</dbReference>
<dbReference type="EMBL" id="JADIKI010000022">
    <property type="protein sequence ID" value="MFK2854379.1"/>
    <property type="molecule type" value="Genomic_DNA"/>
</dbReference>
<gene>
    <name evidence="1" type="ORF">ISP18_07230</name>
</gene>
<reference evidence="1 2" key="1">
    <citation type="submission" date="2020-10" db="EMBL/GenBank/DDBJ databases">
        <title>Phylogeny of dyella-like bacteria.</title>
        <authorList>
            <person name="Fu J."/>
        </authorList>
    </citation>
    <scope>NUCLEOTIDE SEQUENCE [LARGE SCALE GENOMIC DNA]</scope>
    <source>
        <strain evidence="1 2">DHG40</strain>
    </source>
</reference>
<organism evidence="1 2">
    <name type="scientific">Dyella humi</name>
    <dbReference type="NCBI Taxonomy" id="1770547"/>
    <lineage>
        <taxon>Bacteria</taxon>
        <taxon>Pseudomonadati</taxon>
        <taxon>Pseudomonadota</taxon>
        <taxon>Gammaproteobacteria</taxon>
        <taxon>Lysobacterales</taxon>
        <taxon>Rhodanobacteraceae</taxon>
        <taxon>Dyella</taxon>
    </lineage>
</organism>
<keyword evidence="2" id="KW-1185">Reference proteome</keyword>
<protein>
    <submittedName>
        <fullName evidence="1">Uncharacterized protein</fullName>
    </submittedName>
</protein>
<accession>A0ABW8IJ99</accession>